<gene>
    <name evidence="2" type="primary">X975_25666</name>
    <name evidence="2" type="ORF">TNCT_82551</name>
</gene>
<keyword evidence="3" id="KW-1185">Reference proteome</keyword>
<dbReference type="InterPro" id="IPR029526">
    <property type="entry name" value="PGBD"/>
</dbReference>
<name>A0A8X6GQ92_TRICU</name>
<accession>A0A8X6GQ92</accession>
<dbReference type="EMBL" id="BMAO01006403">
    <property type="protein sequence ID" value="GFR08283.1"/>
    <property type="molecule type" value="Genomic_DNA"/>
</dbReference>
<dbReference type="Proteomes" id="UP000887116">
    <property type="component" value="Unassembled WGS sequence"/>
</dbReference>
<sequence>MLNNGHEAKYAKVNRTMKDGSKEEFECSVAIEFYNSILRGEDLADQMANVYRLDRKPCKWWNKLFFRLLMRAVVNSHGLRTVNSNMCNDPLCNDCFKLYHSHN</sequence>
<evidence type="ECO:0000313" key="3">
    <source>
        <dbReference type="Proteomes" id="UP000887116"/>
    </source>
</evidence>
<evidence type="ECO:0000259" key="1">
    <source>
        <dbReference type="Pfam" id="PF13843"/>
    </source>
</evidence>
<dbReference type="AlphaFoldDB" id="A0A8X6GQ92"/>
<dbReference type="Pfam" id="PF13843">
    <property type="entry name" value="DDE_Tnp_1_7"/>
    <property type="match status" value="1"/>
</dbReference>
<protein>
    <submittedName>
        <fullName evidence="2">Rho guanine nucleotide exchange factor 10-like protein</fullName>
    </submittedName>
</protein>
<feature type="domain" description="PiggyBac transposable element-derived protein" evidence="1">
    <location>
        <begin position="18"/>
        <end position="77"/>
    </location>
</feature>
<proteinExistence type="predicted"/>
<evidence type="ECO:0000313" key="2">
    <source>
        <dbReference type="EMBL" id="GFR08283.1"/>
    </source>
</evidence>
<organism evidence="2 3">
    <name type="scientific">Trichonephila clavata</name>
    <name type="common">Joro spider</name>
    <name type="synonym">Nephila clavata</name>
    <dbReference type="NCBI Taxonomy" id="2740835"/>
    <lineage>
        <taxon>Eukaryota</taxon>
        <taxon>Metazoa</taxon>
        <taxon>Ecdysozoa</taxon>
        <taxon>Arthropoda</taxon>
        <taxon>Chelicerata</taxon>
        <taxon>Arachnida</taxon>
        <taxon>Araneae</taxon>
        <taxon>Araneomorphae</taxon>
        <taxon>Entelegynae</taxon>
        <taxon>Araneoidea</taxon>
        <taxon>Nephilidae</taxon>
        <taxon>Trichonephila</taxon>
    </lineage>
</organism>
<reference evidence="2" key="1">
    <citation type="submission" date="2020-07" db="EMBL/GenBank/DDBJ databases">
        <title>Multicomponent nature underlies the extraordinary mechanical properties of spider dragline silk.</title>
        <authorList>
            <person name="Kono N."/>
            <person name="Nakamura H."/>
            <person name="Mori M."/>
            <person name="Yoshida Y."/>
            <person name="Ohtoshi R."/>
            <person name="Malay A.D."/>
            <person name="Moran D.A.P."/>
            <person name="Tomita M."/>
            <person name="Numata K."/>
            <person name="Arakawa K."/>
        </authorList>
    </citation>
    <scope>NUCLEOTIDE SEQUENCE</scope>
</reference>
<dbReference type="OrthoDB" id="6437726at2759"/>
<comment type="caution">
    <text evidence="2">The sequence shown here is derived from an EMBL/GenBank/DDBJ whole genome shotgun (WGS) entry which is preliminary data.</text>
</comment>